<comment type="caution">
    <text evidence="1">The sequence shown here is derived from an EMBL/GenBank/DDBJ whole genome shotgun (WGS) entry which is preliminary data.</text>
</comment>
<dbReference type="Gene3D" id="3.90.550.10">
    <property type="entry name" value="Spore Coat Polysaccharide Biosynthesis Protein SpsA, Chain A"/>
    <property type="match status" value="1"/>
</dbReference>
<dbReference type="CDD" id="cd02513">
    <property type="entry name" value="CMP-NeuAc_Synthase"/>
    <property type="match status" value="1"/>
</dbReference>
<dbReference type="OrthoDB" id="9805604at2"/>
<accession>A0A2P2DW12</accession>
<dbReference type="AlphaFoldDB" id="A0A2P2DW12"/>
<evidence type="ECO:0000313" key="1">
    <source>
        <dbReference type="EMBL" id="GBF48822.1"/>
    </source>
</evidence>
<evidence type="ECO:0000313" key="2">
    <source>
        <dbReference type="Proteomes" id="UP000245133"/>
    </source>
</evidence>
<dbReference type="Pfam" id="PF02348">
    <property type="entry name" value="CTP_transf_3"/>
    <property type="match status" value="1"/>
</dbReference>
<dbReference type="EMBL" id="BFBB01000002">
    <property type="protein sequence ID" value="GBF48822.1"/>
    <property type="molecule type" value="Genomic_DNA"/>
</dbReference>
<keyword evidence="1" id="KW-0808">Transferase</keyword>
<keyword evidence="2" id="KW-1185">Reference proteome</keyword>
<sequence length="241" mass="27496">MIENKRILSFIGAREGSKGLPGKNVKDFAGKPLIAWTIGSSIASTCIDFTFVSTDGEEIAEIAKKYGAHVPFFRPKELASDTSNIYDAIRHSILALENIGESFDYVVLLQPTQPLRTKNFLDNFIRSYFSKAKSEFDSMITVKEVDPKYNLIMRLQDGEYLKYFLERDQKIVNRQDLQSLFLVSGVAYIASVKKILSGKRYDDEPVLHYLTDELESSDIDTIEDFHEALKNFEILKSQDRI</sequence>
<dbReference type="InterPro" id="IPR003329">
    <property type="entry name" value="Cytidylyl_trans"/>
</dbReference>
<dbReference type="PANTHER" id="PTHR21485">
    <property type="entry name" value="HAD SUPERFAMILY MEMBERS CMAS AND KDSC"/>
    <property type="match status" value="1"/>
</dbReference>
<dbReference type="PANTHER" id="PTHR21485:SF6">
    <property type="entry name" value="N-ACYLNEURAMINATE CYTIDYLYLTRANSFERASE-RELATED"/>
    <property type="match status" value="1"/>
</dbReference>
<keyword evidence="1" id="KW-0548">Nucleotidyltransferase</keyword>
<dbReference type="InterPro" id="IPR050793">
    <property type="entry name" value="CMP-NeuNAc_synthase"/>
</dbReference>
<dbReference type="SUPFAM" id="SSF53448">
    <property type="entry name" value="Nucleotide-diphospho-sugar transferases"/>
    <property type="match status" value="1"/>
</dbReference>
<gene>
    <name evidence="1" type="ORF">LPTSP4_03220</name>
</gene>
<protein>
    <submittedName>
        <fullName evidence="1">N-Acetylneuraminate cytidylyltransferase</fullName>
    </submittedName>
</protein>
<dbReference type="InterPro" id="IPR029044">
    <property type="entry name" value="Nucleotide-diphossugar_trans"/>
</dbReference>
<name>A0A2P2DW12_9LEPT</name>
<dbReference type="GO" id="GO:0008781">
    <property type="term" value="F:N-acylneuraminate cytidylyltransferase activity"/>
    <property type="evidence" value="ECO:0007669"/>
    <property type="project" value="TreeGrafter"/>
</dbReference>
<organism evidence="1 2">
    <name type="scientific">Leptospira ryugenii</name>
    <dbReference type="NCBI Taxonomy" id="1917863"/>
    <lineage>
        <taxon>Bacteria</taxon>
        <taxon>Pseudomonadati</taxon>
        <taxon>Spirochaetota</taxon>
        <taxon>Spirochaetia</taxon>
        <taxon>Leptospirales</taxon>
        <taxon>Leptospiraceae</taxon>
        <taxon>Leptospira</taxon>
    </lineage>
</organism>
<dbReference type="RefSeq" id="WP_108973037.1">
    <property type="nucleotide sequence ID" value="NZ_BFBB01000002.1"/>
</dbReference>
<proteinExistence type="predicted"/>
<dbReference type="Proteomes" id="UP000245133">
    <property type="component" value="Unassembled WGS sequence"/>
</dbReference>
<reference evidence="1 2" key="1">
    <citation type="submission" date="2018-02" db="EMBL/GenBank/DDBJ databases">
        <title>Novel Leptospira species isolated from soil and water in Japan.</title>
        <authorList>
            <person name="Nakao R."/>
            <person name="Masuzawa T."/>
        </authorList>
    </citation>
    <scope>NUCLEOTIDE SEQUENCE [LARGE SCALE GENOMIC DNA]</scope>
    <source>
        <strain evidence="1 2">YH101</strain>
    </source>
</reference>